<dbReference type="Gene3D" id="3.90.1210.10">
    <property type="entry name" value="Antifreeze-like/N-acetylneuraminic acid synthase C-terminal domain"/>
    <property type="match status" value="1"/>
</dbReference>
<dbReference type="GO" id="GO:0047444">
    <property type="term" value="F:N-acylneuraminate-9-phosphate synthase activity"/>
    <property type="evidence" value="ECO:0007669"/>
    <property type="project" value="TreeGrafter"/>
</dbReference>
<dbReference type="InterPro" id="IPR006190">
    <property type="entry name" value="SAF_AFP_Neu5Ac"/>
</dbReference>
<evidence type="ECO:0000313" key="2">
    <source>
        <dbReference type="EMBL" id="ASY20518.1"/>
    </source>
</evidence>
<dbReference type="Proteomes" id="UP000217186">
    <property type="component" value="Chromosome"/>
</dbReference>
<dbReference type="InterPro" id="IPR057736">
    <property type="entry name" value="SAF_PseI/NeuA/NeuB"/>
</dbReference>
<dbReference type="SUPFAM" id="SSF51269">
    <property type="entry name" value="AFP III-like domain"/>
    <property type="match status" value="1"/>
</dbReference>
<dbReference type="InterPro" id="IPR013974">
    <property type="entry name" value="SAF"/>
</dbReference>
<name>A0A249KUP0_9ACTN</name>
<organism evidence="2 3">
    <name type="scientific">Candidatus Planktophila vernalis</name>
    <dbReference type="NCBI Taxonomy" id="1884907"/>
    <lineage>
        <taxon>Bacteria</taxon>
        <taxon>Bacillati</taxon>
        <taxon>Actinomycetota</taxon>
        <taxon>Actinomycetes</taxon>
        <taxon>Candidatus Nanopelagicales</taxon>
        <taxon>Candidatus Nanopelagicaceae</taxon>
        <taxon>Candidatus Planktophila</taxon>
    </lineage>
</organism>
<dbReference type="Gene3D" id="3.20.20.70">
    <property type="entry name" value="Aldolase class I"/>
    <property type="match status" value="1"/>
</dbReference>
<proteinExistence type="predicted"/>
<evidence type="ECO:0000259" key="1">
    <source>
        <dbReference type="PROSITE" id="PS50844"/>
    </source>
</evidence>
<dbReference type="KEGG" id="pvn:A7sIIA15_06725"/>
<dbReference type="RefSeq" id="WP_095686365.1">
    <property type="nucleotide sequence ID" value="NZ_CP016776.1"/>
</dbReference>
<feature type="domain" description="AFP-like" evidence="1">
    <location>
        <begin position="295"/>
        <end position="355"/>
    </location>
</feature>
<reference evidence="2 3" key="1">
    <citation type="submission" date="2016-07" db="EMBL/GenBank/DDBJ databases">
        <title>High microdiversification within the ubiquitous acI lineage of Actinobacteria.</title>
        <authorList>
            <person name="Neuenschwander S.M."/>
            <person name="Salcher M."/>
            <person name="Ghai R."/>
            <person name="Pernthaler J."/>
        </authorList>
    </citation>
    <scope>NUCLEOTIDE SEQUENCE [LARGE SCALE GENOMIC DNA]</scope>
    <source>
        <strain evidence="2">MMS-IIA-15</strain>
    </source>
</reference>
<dbReference type="CDD" id="cd11615">
    <property type="entry name" value="SAF_NeuB_like"/>
    <property type="match status" value="1"/>
</dbReference>
<dbReference type="SMART" id="SM00858">
    <property type="entry name" value="SAF"/>
    <property type="match status" value="1"/>
</dbReference>
<dbReference type="OrthoDB" id="9814210at2"/>
<accession>A0A249KUP0</accession>
<dbReference type="PANTHER" id="PTHR42966">
    <property type="entry name" value="N-ACETYLNEURAMINATE SYNTHASE"/>
    <property type="match status" value="1"/>
</dbReference>
<dbReference type="InterPro" id="IPR051690">
    <property type="entry name" value="PseI-like"/>
</dbReference>
<sequence length="355" mass="39480">MKLSLDRASSINSPTYFIADIAANHDGDLGRALDLIELAAKSGANAAKFQNFKAETIVSKRGFSELGKKLTHQSKWEKDVFQVYKEAELPISWTEKLIEQCNRFEIDYFTAPYDLDFIRMFATLMPYYKIGSGDITWKESIELMASTGKPILLATGASDIEEVREAVSLIEKYNLPYILMQCNTNYTGEFDNFKFLNLNVIASFKEEFPKAVLGLSDHSQGHVAVLGAIALGARAIEKHFTDDVNRVGPDHAFSLDPTAWKKMIEDARILEMALGDGTKRVEANEVDARIVQRRALRFSRSLKAGSAITSNDLIALRPCPANGISPFNKDEVLGKVLLRDVDGDELVTKDLLTSS</sequence>
<dbReference type="EMBL" id="CP016776">
    <property type="protein sequence ID" value="ASY20518.1"/>
    <property type="molecule type" value="Genomic_DNA"/>
</dbReference>
<dbReference type="GO" id="GO:0016051">
    <property type="term" value="P:carbohydrate biosynthetic process"/>
    <property type="evidence" value="ECO:0007669"/>
    <property type="project" value="InterPro"/>
</dbReference>
<dbReference type="AlphaFoldDB" id="A0A249KUP0"/>
<dbReference type="SUPFAM" id="SSF51569">
    <property type="entry name" value="Aldolase"/>
    <property type="match status" value="1"/>
</dbReference>
<keyword evidence="3" id="KW-1185">Reference proteome</keyword>
<protein>
    <submittedName>
        <fullName evidence="2">CDP-glucose 4,6-dehydratase</fullName>
    </submittedName>
</protein>
<dbReference type="InterPro" id="IPR013785">
    <property type="entry name" value="Aldolase_TIM"/>
</dbReference>
<dbReference type="InterPro" id="IPR013132">
    <property type="entry name" value="PseI/NeuA/B-like_N"/>
</dbReference>
<dbReference type="Pfam" id="PF03102">
    <property type="entry name" value="NeuB"/>
    <property type="match status" value="1"/>
</dbReference>
<dbReference type="InterPro" id="IPR036732">
    <property type="entry name" value="AFP_Neu5c_C_sf"/>
</dbReference>
<dbReference type="PANTHER" id="PTHR42966:SF2">
    <property type="entry name" value="PSEUDAMINIC ACID SYNTHASE"/>
    <property type="match status" value="1"/>
</dbReference>
<gene>
    <name evidence="2" type="ORF">A7sIIA15_06725</name>
</gene>
<evidence type="ECO:0000313" key="3">
    <source>
        <dbReference type="Proteomes" id="UP000217186"/>
    </source>
</evidence>
<dbReference type="Pfam" id="PF08666">
    <property type="entry name" value="SAF"/>
    <property type="match status" value="1"/>
</dbReference>
<dbReference type="PROSITE" id="PS50844">
    <property type="entry name" value="AFP_LIKE"/>
    <property type="match status" value="1"/>
</dbReference>